<keyword evidence="9" id="KW-0627">Porphyrin biosynthesis</keyword>
<evidence type="ECO:0000256" key="2">
    <source>
        <dbReference type="ARBA" id="ARBA00004429"/>
    </source>
</evidence>
<keyword evidence="7" id="KW-1133">Transmembrane helix</keyword>
<comment type="subcellular location">
    <subcellularLocation>
        <location evidence="2">Cell inner membrane</location>
        <topology evidence="2">Multi-pass membrane protein</topology>
    </subcellularLocation>
</comment>
<dbReference type="InterPro" id="IPR010817">
    <property type="entry name" value="HemY_N"/>
</dbReference>
<keyword evidence="5" id="KW-0997">Cell inner membrane</keyword>
<reference evidence="11 12" key="1">
    <citation type="journal article" date="2005" name="Nucleic Acids Res.">
        <title>Genomic blueprint of Hahella chejuensis, a marine microbe producing an algicidal agent.</title>
        <authorList>
            <person name="Jeong H."/>
            <person name="Yim J.H."/>
            <person name="Lee C."/>
            <person name="Choi S.-H."/>
            <person name="Park Y.K."/>
            <person name="Yoon S.H."/>
            <person name="Hur C.-G."/>
            <person name="Kang H.-Y."/>
            <person name="Kim D."/>
            <person name="Lee H.H."/>
            <person name="Park K.H."/>
            <person name="Park S.-H."/>
            <person name="Park H.-S."/>
            <person name="Lee H.K."/>
            <person name="Oh T.K."/>
            <person name="Kim J.F."/>
        </authorList>
    </citation>
    <scope>NUCLEOTIDE SEQUENCE [LARGE SCALE GENOMIC DNA]</scope>
    <source>
        <strain evidence="11 12">KCTC 2396</strain>
    </source>
</reference>
<dbReference type="Gene3D" id="1.25.40.10">
    <property type="entry name" value="Tetratricopeptide repeat domain"/>
    <property type="match status" value="2"/>
</dbReference>
<dbReference type="RefSeq" id="WP_011394278.1">
    <property type="nucleotide sequence ID" value="NC_007645.1"/>
</dbReference>
<evidence type="ECO:0000259" key="10">
    <source>
        <dbReference type="Pfam" id="PF07219"/>
    </source>
</evidence>
<dbReference type="GO" id="GO:0005886">
    <property type="term" value="C:plasma membrane"/>
    <property type="evidence" value="ECO:0007669"/>
    <property type="project" value="UniProtKB-SubCell"/>
</dbReference>
<comment type="function">
    <text evidence="1">Involved in a late step of protoheme IX synthesis.</text>
</comment>
<accession>Q2SQ73</accession>
<dbReference type="NCBIfam" id="TIGR00540">
    <property type="entry name" value="TPR_hemY_coli"/>
    <property type="match status" value="1"/>
</dbReference>
<dbReference type="GO" id="GO:0006779">
    <property type="term" value="P:porphyrin-containing compound biosynthetic process"/>
    <property type="evidence" value="ECO:0007669"/>
    <property type="project" value="UniProtKB-KW"/>
</dbReference>
<protein>
    <submittedName>
        <fullName evidence="11">Uncharacterized enzyme of heme biosynthesis</fullName>
    </submittedName>
</protein>
<dbReference type="EMBL" id="CP000155">
    <property type="protein sequence ID" value="ABC27201.1"/>
    <property type="molecule type" value="Genomic_DNA"/>
</dbReference>
<proteinExistence type="predicted"/>
<dbReference type="AlphaFoldDB" id="Q2SQ73"/>
<keyword evidence="8" id="KW-0472">Membrane</keyword>
<dbReference type="InterPro" id="IPR011990">
    <property type="entry name" value="TPR-like_helical_dom_sf"/>
</dbReference>
<evidence type="ECO:0000256" key="3">
    <source>
        <dbReference type="ARBA" id="ARBA00004744"/>
    </source>
</evidence>
<name>Q2SQ73_HAHCH</name>
<evidence type="ECO:0000256" key="9">
    <source>
        <dbReference type="ARBA" id="ARBA00023244"/>
    </source>
</evidence>
<dbReference type="Proteomes" id="UP000000238">
    <property type="component" value="Chromosome"/>
</dbReference>
<evidence type="ECO:0000256" key="6">
    <source>
        <dbReference type="ARBA" id="ARBA00022692"/>
    </source>
</evidence>
<gene>
    <name evidence="11" type="primary">hemY</name>
    <name evidence="11" type="ordered locus">HCH_00288</name>
</gene>
<sequence>MNFYALVLLISLAIGVALGFLVQLDAGYVRVSWLNWLLETNVWIALALLIGFYFALHYLFRTLSTTLAVRAGWRQWRKKRKYSRAQQNTIRGLLHYAEGNWKQAQKFLSGSAEQSDTPLINYLASAQAANELGNEKESDLFLKKAFDNTPGGDVAIGVTQAQLQLARGQLEQCLSTLLNLRKKTPHHPFVLKLLQQVYTRLNDWQKMSEILPELRKYKVLKDDEVEKLELETWLNLLRHACDEALRGRKGDFNSEPLNAIWDRMPANLRKNPHVIYAYASQLMRLGASGQAETLLRKALKQHWSDILIDLYGQIAGANVAEQLLAAEHWLKERPNDAGLLLALGRLCLRNERWSKAKEYFEASLKLKRRRETYYELARLLAAMDQPQASNDYFIQALQDSAKLPDLPSPKSQRRSA</sequence>
<evidence type="ECO:0000256" key="8">
    <source>
        <dbReference type="ARBA" id="ARBA00023136"/>
    </source>
</evidence>
<keyword evidence="12" id="KW-1185">Reference proteome</keyword>
<dbReference type="SUPFAM" id="SSF48452">
    <property type="entry name" value="TPR-like"/>
    <property type="match status" value="2"/>
</dbReference>
<evidence type="ECO:0000256" key="4">
    <source>
        <dbReference type="ARBA" id="ARBA00022475"/>
    </source>
</evidence>
<dbReference type="STRING" id="349521.HCH_00288"/>
<organism evidence="11 12">
    <name type="scientific">Hahella chejuensis (strain KCTC 2396)</name>
    <dbReference type="NCBI Taxonomy" id="349521"/>
    <lineage>
        <taxon>Bacteria</taxon>
        <taxon>Pseudomonadati</taxon>
        <taxon>Pseudomonadota</taxon>
        <taxon>Gammaproteobacteria</taxon>
        <taxon>Oceanospirillales</taxon>
        <taxon>Hahellaceae</taxon>
        <taxon>Hahella</taxon>
    </lineage>
</organism>
<evidence type="ECO:0000256" key="7">
    <source>
        <dbReference type="ARBA" id="ARBA00022989"/>
    </source>
</evidence>
<dbReference type="GO" id="GO:0042168">
    <property type="term" value="P:heme metabolic process"/>
    <property type="evidence" value="ECO:0007669"/>
    <property type="project" value="InterPro"/>
</dbReference>
<dbReference type="InterPro" id="IPR005254">
    <property type="entry name" value="Heme_biosyn_assoc_TPR_pro"/>
</dbReference>
<evidence type="ECO:0000313" key="11">
    <source>
        <dbReference type="EMBL" id="ABC27201.1"/>
    </source>
</evidence>
<comment type="pathway">
    <text evidence="3">Porphyrin-containing compound metabolism; protoheme biosynthesis.</text>
</comment>
<keyword evidence="6" id="KW-0812">Transmembrane</keyword>
<dbReference type="Pfam" id="PF07219">
    <property type="entry name" value="HemY_N"/>
    <property type="match status" value="1"/>
</dbReference>
<evidence type="ECO:0000313" key="12">
    <source>
        <dbReference type="Proteomes" id="UP000000238"/>
    </source>
</evidence>
<evidence type="ECO:0000256" key="5">
    <source>
        <dbReference type="ARBA" id="ARBA00022519"/>
    </source>
</evidence>
<feature type="domain" description="HemY N-terminal" evidence="10">
    <location>
        <begin position="27"/>
        <end position="133"/>
    </location>
</feature>
<dbReference type="OrthoDB" id="7053339at2"/>
<dbReference type="KEGG" id="hch:HCH_00288"/>
<dbReference type="HOGENOM" id="CLU_037501_2_1_6"/>
<dbReference type="UniPathway" id="UPA00252"/>
<dbReference type="eggNOG" id="COG3071">
    <property type="taxonomic scope" value="Bacteria"/>
</dbReference>
<evidence type="ECO:0000256" key="1">
    <source>
        <dbReference type="ARBA" id="ARBA00002962"/>
    </source>
</evidence>
<keyword evidence="4" id="KW-1003">Cell membrane</keyword>